<proteinExistence type="predicted"/>
<keyword evidence="2" id="KW-1185">Reference proteome</keyword>
<gene>
    <name evidence="1" type="ORF">PHSY_005922</name>
</gene>
<dbReference type="AlphaFoldDB" id="R9PAH1"/>
<accession>R9PAH1</accession>
<organism evidence="1 2">
    <name type="scientific">Pseudozyma hubeiensis (strain SY62)</name>
    <name type="common">Yeast</name>
    <dbReference type="NCBI Taxonomy" id="1305764"/>
    <lineage>
        <taxon>Eukaryota</taxon>
        <taxon>Fungi</taxon>
        <taxon>Dikarya</taxon>
        <taxon>Basidiomycota</taxon>
        <taxon>Ustilaginomycotina</taxon>
        <taxon>Ustilaginomycetes</taxon>
        <taxon>Ustilaginales</taxon>
        <taxon>Ustilaginaceae</taxon>
        <taxon>Pseudozyma</taxon>
    </lineage>
</organism>
<dbReference type="EMBL" id="DF238820">
    <property type="protein sequence ID" value="GAC98329.1"/>
    <property type="molecule type" value="Genomic_DNA"/>
</dbReference>
<dbReference type="RefSeq" id="XP_012191916.1">
    <property type="nucleotide sequence ID" value="XM_012336526.1"/>
</dbReference>
<evidence type="ECO:0000313" key="2">
    <source>
        <dbReference type="Proteomes" id="UP000014071"/>
    </source>
</evidence>
<dbReference type="Proteomes" id="UP000014071">
    <property type="component" value="Unassembled WGS sequence"/>
</dbReference>
<dbReference type="GeneID" id="24111195"/>
<dbReference type="HOGENOM" id="CLU_2321378_0_0_1"/>
<protein>
    <submittedName>
        <fullName evidence="1">Uncharacterized protein</fullName>
    </submittedName>
</protein>
<reference evidence="2" key="1">
    <citation type="journal article" date="2013" name="Genome Announc.">
        <title>Draft genome sequence of the basidiomycetous yeast-like fungus Pseudozyma hubeiensis SY62, which produces an abundant amount of the biosurfactant mannosylerythritol lipids.</title>
        <authorList>
            <person name="Konishi M."/>
            <person name="Hatada Y."/>
            <person name="Horiuchi J."/>
        </authorList>
    </citation>
    <scope>NUCLEOTIDE SEQUENCE [LARGE SCALE GENOMIC DNA]</scope>
    <source>
        <strain evidence="2">SY62</strain>
    </source>
</reference>
<sequence>MRCDAYENGEIAPESWQTNGKRSRTDFHIQHCRHTQFDESVYPASASVCPRFCGSGCLFLRNTVHSVQRTGAYHVVDHALHRTLSKSMQVEMRCPLIDL</sequence>
<evidence type="ECO:0000313" key="1">
    <source>
        <dbReference type="EMBL" id="GAC98329.1"/>
    </source>
</evidence>
<name>R9PAH1_PSEHS</name>